<proteinExistence type="predicted"/>
<comment type="caution">
    <text evidence="2">The sequence shown here is derived from an EMBL/GenBank/DDBJ whole genome shotgun (WGS) entry which is preliminary data.</text>
</comment>
<dbReference type="EMBL" id="JAUSYY010000001">
    <property type="protein sequence ID" value="MDQ0894635.1"/>
    <property type="molecule type" value="Genomic_DNA"/>
</dbReference>
<keyword evidence="3" id="KW-1185">Reference proteome</keyword>
<dbReference type="Proteomes" id="UP001239083">
    <property type="component" value="Unassembled WGS sequence"/>
</dbReference>
<evidence type="ECO:0000313" key="2">
    <source>
        <dbReference type="EMBL" id="MDQ0894635.1"/>
    </source>
</evidence>
<accession>A0ABU0R980</accession>
<organism evidence="2 3">
    <name type="scientific">Agromyces ramosus</name>
    <dbReference type="NCBI Taxonomy" id="33879"/>
    <lineage>
        <taxon>Bacteria</taxon>
        <taxon>Bacillati</taxon>
        <taxon>Actinomycetota</taxon>
        <taxon>Actinomycetes</taxon>
        <taxon>Micrococcales</taxon>
        <taxon>Microbacteriaceae</taxon>
        <taxon>Agromyces</taxon>
    </lineage>
</organism>
<sequence length="85" mass="9251">MRNFDVPAVAQHQAQTDDSSRSGRIVSSQRHNRAIWVELDQEQDRLMGAPYSTSVIRAKPAQVDGILSSRSATSAISREVGDAVA</sequence>
<protein>
    <submittedName>
        <fullName evidence="2">Uncharacterized protein</fullName>
    </submittedName>
</protein>
<reference evidence="2 3" key="1">
    <citation type="submission" date="2023-07" db="EMBL/GenBank/DDBJ databases">
        <title>Comparative genomics of wheat-associated soil bacteria to identify genetic determinants of phenazine resistance.</title>
        <authorList>
            <person name="Mouncey N."/>
        </authorList>
    </citation>
    <scope>NUCLEOTIDE SEQUENCE [LARGE SCALE GENOMIC DNA]</scope>
    <source>
        <strain evidence="2 3">V3I3</strain>
    </source>
</reference>
<evidence type="ECO:0000256" key="1">
    <source>
        <dbReference type="SAM" id="MobiDB-lite"/>
    </source>
</evidence>
<evidence type="ECO:0000313" key="3">
    <source>
        <dbReference type="Proteomes" id="UP001239083"/>
    </source>
</evidence>
<gene>
    <name evidence="2" type="ORF">QFZ26_002190</name>
</gene>
<feature type="region of interest" description="Disordered" evidence="1">
    <location>
        <begin position="1"/>
        <end position="28"/>
    </location>
</feature>
<name>A0ABU0R980_9MICO</name>